<evidence type="ECO:0000256" key="8">
    <source>
        <dbReference type="ARBA" id="ARBA00023306"/>
    </source>
</evidence>
<keyword evidence="2" id="KW-0132">Cell division</keyword>
<reference evidence="12 13" key="1">
    <citation type="submission" date="2016-07" db="EMBL/GenBank/DDBJ databases">
        <title>Pervasive Adenine N6-methylation of Active Genes in Fungi.</title>
        <authorList>
            <consortium name="DOE Joint Genome Institute"/>
            <person name="Mondo S.J."/>
            <person name="Dannebaum R.O."/>
            <person name="Kuo R.C."/>
            <person name="Labutti K."/>
            <person name="Haridas S."/>
            <person name="Kuo A."/>
            <person name="Salamov A."/>
            <person name="Ahrendt S.R."/>
            <person name="Lipzen A."/>
            <person name="Sullivan W."/>
            <person name="Andreopoulos W.B."/>
            <person name="Clum A."/>
            <person name="Lindquist E."/>
            <person name="Daum C."/>
            <person name="Ramamoorthy G.K."/>
            <person name="Gryganskyi A."/>
            <person name="Culley D."/>
            <person name="Magnuson J.K."/>
            <person name="James T.Y."/>
            <person name="O'Malley M.A."/>
            <person name="Stajich J.E."/>
            <person name="Spatafora J.W."/>
            <person name="Visel A."/>
            <person name="Grigoriev I.V."/>
        </authorList>
    </citation>
    <scope>NUCLEOTIDE SEQUENCE [LARGE SCALE GENOMIC DNA]</scope>
    <source>
        <strain evidence="12 13">12-1054</strain>
    </source>
</reference>
<evidence type="ECO:0000259" key="11">
    <source>
        <dbReference type="PROSITE" id="PS50089"/>
    </source>
</evidence>
<evidence type="ECO:0000256" key="3">
    <source>
        <dbReference type="ARBA" id="ARBA00022723"/>
    </source>
</evidence>
<dbReference type="GeneID" id="63784232"/>
<dbReference type="AlphaFoldDB" id="A0A1Y2FKA2"/>
<dbReference type="InterPro" id="IPR051031">
    <property type="entry name" value="RING-box_E3_Ubiquitin_Ligase"/>
</dbReference>
<evidence type="ECO:0000256" key="4">
    <source>
        <dbReference type="ARBA" id="ARBA00022771"/>
    </source>
</evidence>
<evidence type="ECO:0000256" key="1">
    <source>
        <dbReference type="ARBA" id="ARBA00013928"/>
    </source>
</evidence>
<dbReference type="SUPFAM" id="SSF57850">
    <property type="entry name" value="RING/U-box"/>
    <property type="match status" value="1"/>
</dbReference>
<comment type="caution">
    <text evidence="12">The sequence shown here is derived from an EMBL/GenBank/DDBJ whole genome shotgun (WGS) entry which is preliminary data.</text>
</comment>
<keyword evidence="5" id="KW-0498">Mitosis</keyword>
<keyword evidence="4 9" id="KW-0863">Zinc-finger</keyword>
<accession>A0A1Y2FKA2</accession>
<evidence type="ECO:0000313" key="12">
    <source>
        <dbReference type="EMBL" id="ORY84403.1"/>
    </source>
</evidence>
<feature type="region of interest" description="Disordered" evidence="10">
    <location>
        <begin position="81"/>
        <end position="105"/>
    </location>
</feature>
<dbReference type="GO" id="GO:0031145">
    <property type="term" value="P:anaphase-promoting complex-dependent catabolic process"/>
    <property type="evidence" value="ECO:0007669"/>
    <property type="project" value="InterPro"/>
</dbReference>
<evidence type="ECO:0000256" key="5">
    <source>
        <dbReference type="ARBA" id="ARBA00022776"/>
    </source>
</evidence>
<keyword evidence="6" id="KW-0833">Ubl conjugation pathway</keyword>
<dbReference type="PANTHER" id="PTHR11210">
    <property type="entry name" value="RING BOX"/>
    <property type="match status" value="1"/>
</dbReference>
<proteinExistence type="predicted"/>
<feature type="non-terminal residue" evidence="12">
    <location>
        <position position="1"/>
    </location>
</feature>
<evidence type="ECO:0000256" key="10">
    <source>
        <dbReference type="SAM" id="MobiDB-lite"/>
    </source>
</evidence>
<keyword evidence="8" id="KW-0131">Cell cycle</keyword>
<organism evidence="12 13">
    <name type="scientific">Protomyces lactucae-debilis</name>
    <dbReference type="NCBI Taxonomy" id="2754530"/>
    <lineage>
        <taxon>Eukaryota</taxon>
        <taxon>Fungi</taxon>
        <taxon>Dikarya</taxon>
        <taxon>Ascomycota</taxon>
        <taxon>Taphrinomycotina</taxon>
        <taxon>Taphrinomycetes</taxon>
        <taxon>Taphrinales</taxon>
        <taxon>Protomycetaceae</taxon>
        <taxon>Protomyces</taxon>
    </lineage>
</organism>
<dbReference type="GO" id="GO:0051301">
    <property type="term" value="P:cell division"/>
    <property type="evidence" value="ECO:0007669"/>
    <property type="project" value="UniProtKB-KW"/>
</dbReference>
<dbReference type="Pfam" id="PF12861">
    <property type="entry name" value="zf-ANAPC11"/>
    <property type="match status" value="1"/>
</dbReference>
<dbReference type="OrthoDB" id="1681166at2759"/>
<dbReference type="EMBL" id="MCFI01000006">
    <property type="protein sequence ID" value="ORY84403.1"/>
    <property type="molecule type" value="Genomic_DNA"/>
</dbReference>
<evidence type="ECO:0000256" key="2">
    <source>
        <dbReference type="ARBA" id="ARBA00022618"/>
    </source>
</evidence>
<dbReference type="GO" id="GO:0005680">
    <property type="term" value="C:anaphase-promoting complex"/>
    <property type="evidence" value="ECO:0007669"/>
    <property type="project" value="InterPro"/>
</dbReference>
<dbReference type="OMA" id="QWRWDTG"/>
<dbReference type="RefSeq" id="XP_040726421.1">
    <property type="nucleotide sequence ID" value="XM_040867633.1"/>
</dbReference>
<dbReference type="STRING" id="56484.A0A1Y2FKA2"/>
<dbReference type="PROSITE" id="PS50089">
    <property type="entry name" value="ZF_RING_2"/>
    <property type="match status" value="1"/>
</dbReference>
<dbReference type="Proteomes" id="UP000193685">
    <property type="component" value="Unassembled WGS sequence"/>
</dbReference>
<gene>
    <name evidence="12" type="ORF">BCR37DRAFT_345666</name>
</gene>
<dbReference type="InterPro" id="IPR013083">
    <property type="entry name" value="Znf_RING/FYVE/PHD"/>
</dbReference>
<name>A0A1Y2FKA2_PROLT</name>
<feature type="compositionally biased region" description="Acidic residues" evidence="10">
    <location>
        <begin position="94"/>
        <end position="105"/>
    </location>
</feature>
<dbReference type="GO" id="GO:0008270">
    <property type="term" value="F:zinc ion binding"/>
    <property type="evidence" value="ECO:0007669"/>
    <property type="project" value="UniProtKB-KW"/>
</dbReference>
<dbReference type="GO" id="GO:0061630">
    <property type="term" value="F:ubiquitin protein ligase activity"/>
    <property type="evidence" value="ECO:0007669"/>
    <property type="project" value="InterPro"/>
</dbReference>
<protein>
    <recommendedName>
        <fullName evidence="1">Anaphase-promoting complex subunit 11</fullName>
    </recommendedName>
</protein>
<dbReference type="GO" id="GO:0097602">
    <property type="term" value="F:cullin family protein binding"/>
    <property type="evidence" value="ECO:0007669"/>
    <property type="project" value="InterPro"/>
</dbReference>
<keyword evidence="13" id="KW-1185">Reference proteome</keyword>
<dbReference type="CDD" id="cd16456">
    <property type="entry name" value="RING-H2_APC11"/>
    <property type="match status" value="1"/>
</dbReference>
<evidence type="ECO:0000256" key="7">
    <source>
        <dbReference type="ARBA" id="ARBA00022833"/>
    </source>
</evidence>
<keyword evidence="7" id="KW-0862">Zinc</keyword>
<feature type="domain" description="RING-type" evidence="11">
    <location>
        <begin position="28"/>
        <end position="71"/>
    </location>
</feature>
<evidence type="ECO:0000313" key="13">
    <source>
        <dbReference type="Proteomes" id="UP000193685"/>
    </source>
</evidence>
<keyword evidence="3" id="KW-0479">Metal-binding</keyword>
<sequence length="105" mass="11863">WHAVAVWQWKVAQDDVCGICRVAFDGTCADCKSPGDECPLIWGKCTHVFHMHCLLKWLSQDSSKGQCPMDRRRFEAEILMSDGTGATLPVRDDSPDDEEPEEDDH</sequence>
<dbReference type="InterPro" id="IPR024991">
    <property type="entry name" value="RING-H2_APC11"/>
</dbReference>
<dbReference type="InterPro" id="IPR001841">
    <property type="entry name" value="Znf_RING"/>
</dbReference>
<evidence type="ECO:0000256" key="6">
    <source>
        <dbReference type="ARBA" id="ARBA00022786"/>
    </source>
</evidence>
<evidence type="ECO:0000256" key="9">
    <source>
        <dbReference type="PROSITE-ProRule" id="PRU00175"/>
    </source>
</evidence>
<dbReference type="Gene3D" id="3.30.40.10">
    <property type="entry name" value="Zinc/RING finger domain, C3HC4 (zinc finger)"/>
    <property type="match status" value="1"/>
</dbReference>